<feature type="transmembrane region" description="Helical" evidence="7">
    <location>
        <begin position="305"/>
        <end position="323"/>
    </location>
</feature>
<comment type="caution">
    <text evidence="9">The sequence shown here is derived from an EMBL/GenBank/DDBJ whole genome shotgun (WGS) entry which is preliminary data.</text>
</comment>
<feature type="transmembrane region" description="Helical" evidence="7">
    <location>
        <begin position="134"/>
        <end position="152"/>
    </location>
</feature>
<dbReference type="SUPFAM" id="SSF144091">
    <property type="entry name" value="Rhomboid-like"/>
    <property type="match status" value="1"/>
</dbReference>
<proteinExistence type="inferred from homology"/>
<name>A0ABT2DGN8_9BURK</name>
<dbReference type="PANTHER" id="PTHR43731">
    <property type="entry name" value="RHOMBOID PROTEASE"/>
    <property type="match status" value="1"/>
</dbReference>
<organism evidence="9 10">
    <name type="scientific">Massilia agilis</name>
    <dbReference type="NCBI Taxonomy" id="1811226"/>
    <lineage>
        <taxon>Bacteria</taxon>
        <taxon>Pseudomonadati</taxon>
        <taxon>Pseudomonadota</taxon>
        <taxon>Betaproteobacteria</taxon>
        <taxon>Burkholderiales</taxon>
        <taxon>Oxalobacteraceae</taxon>
        <taxon>Telluria group</taxon>
        <taxon>Massilia</taxon>
    </lineage>
</organism>
<evidence type="ECO:0000259" key="8">
    <source>
        <dbReference type="Pfam" id="PF01694"/>
    </source>
</evidence>
<dbReference type="RefSeq" id="WP_258823836.1">
    <property type="nucleotide sequence ID" value="NZ_JANUHB010000005.1"/>
</dbReference>
<dbReference type="EMBL" id="JANUHB010000005">
    <property type="protein sequence ID" value="MCS0810004.1"/>
    <property type="molecule type" value="Genomic_DNA"/>
</dbReference>
<feature type="transmembrane region" description="Helical" evidence="7">
    <location>
        <begin position="189"/>
        <end position="209"/>
    </location>
</feature>
<dbReference type="Proteomes" id="UP001206126">
    <property type="component" value="Unassembled WGS sequence"/>
</dbReference>
<evidence type="ECO:0000256" key="7">
    <source>
        <dbReference type="SAM" id="Phobius"/>
    </source>
</evidence>
<evidence type="ECO:0000256" key="5">
    <source>
        <dbReference type="ARBA" id="ARBA00022989"/>
    </source>
</evidence>
<dbReference type="InterPro" id="IPR035952">
    <property type="entry name" value="Rhomboid-like_sf"/>
</dbReference>
<gene>
    <name evidence="9" type="ORF">NX774_18940</name>
</gene>
<feature type="domain" description="Peptidase S54 rhomboid" evidence="8">
    <location>
        <begin position="180"/>
        <end position="320"/>
    </location>
</feature>
<keyword evidence="4" id="KW-0378">Hydrolase</keyword>
<dbReference type="Pfam" id="PF01694">
    <property type="entry name" value="Rhomboid"/>
    <property type="match status" value="1"/>
</dbReference>
<reference evidence="9 10" key="1">
    <citation type="submission" date="2022-08" db="EMBL/GenBank/DDBJ databases">
        <title>Reclassification of Massilia species as members of the genera Telluria, Duganella, Pseudoduganella, Mokoshia gen. nov. and Zemynaea gen. nov. using orthogonal and non-orthogonal genome-based approaches.</title>
        <authorList>
            <person name="Bowman J.P."/>
        </authorList>
    </citation>
    <scope>NUCLEOTIDE SEQUENCE [LARGE SCALE GENOMIC DNA]</scope>
    <source>
        <strain evidence="9 10">JCM 31605</strain>
    </source>
</reference>
<evidence type="ECO:0000256" key="2">
    <source>
        <dbReference type="ARBA" id="ARBA00009045"/>
    </source>
</evidence>
<evidence type="ECO:0000256" key="3">
    <source>
        <dbReference type="ARBA" id="ARBA00022692"/>
    </source>
</evidence>
<feature type="transmembrane region" description="Helical" evidence="7">
    <location>
        <begin position="245"/>
        <end position="262"/>
    </location>
</feature>
<keyword evidence="6 7" id="KW-0472">Membrane</keyword>
<evidence type="ECO:0000256" key="4">
    <source>
        <dbReference type="ARBA" id="ARBA00022801"/>
    </source>
</evidence>
<evidence type="ECO:0000313" key="10">
    <source>
        <dbReference type="Proteomes" id="UP001206126"/>
    </source>
</evidence>
<keyword evidence="9" id="KW-0645">Protease</keyword>
<dbReference type="InterPro" id="IPR050925">
    <property type="entry name" value="Rhomboid_protease_S54"/>
</dbReference>
<evidence type="ECO:0000256" key="1">
    <source>
        <dbReference type="ARBA" id="ARBA00004141"/>
    </source>
</evidence>
<sequence length="329" mass="36109">MTAGETFEVRFRAGGRRRAGNPYQFNGKGSVTIEPDFLVLSGTRYRNLRASEPEEHRLKMVDIVNVRSDGKEVEFEVVGVERDQTVAFDVPDEVNAWRIFELLPVRQTEEFRIAQADRETFHDRIDHWTPRTPVIWALLAMNILVFVLMSLSSSGDGSAAAESMKLVRWGSNAGPLTLHGQPWRLVTSMFVHGGLLHILFNMFALWQVGRLVERMFGSARFLALYMIAGVCGSLASVLWNPHVNSVGASGAIFGIIGGLLAFMQRPDSGVPATIVKDLRGSLGGFLMFNIAAGLVYPHTDNAAHIGGLAGGYLAGLLLARSLYVPGQRP</sequence>
<dbReference type="GO" id="GO:0006508">
    <property type="term" value="P:proteolysis"/>
    <property type="evidence" value="ECO:0007669"/>
    <property type="project" value="UniProtKB-KW"/>
</dbReference>
<keyword evidence="3 7" id="KW-0812">Transmembrane</keyword>
<feature type="transmembrane region" description="Helical" evidence="7">
    <location>
        <begin position="221"/>
        <end position="239"/>
    </location>
</feature>
<comment type="similarity">
    <text evidence="2">Belongs to the peptidase S54 family.</text>
</comment>
<keyword evidence="10" id="KW-1185">Reference proteome</keyword>
<evidence type="ECO:0000256" key="6">
    <source>
        <dbReference type="ARBA" id="ARBA00023136"/>
    </source>
</evidence>
<dbReference type="Gene3D" id="1.20.1540.10">
    <property type="entry name" value="Rhomboid-like"/>
    <property type="match status" value="1"/>
</dbReference>
<dbReference type="InterPro" id="IPR022764">
    <property type="entry name" value="Peptidase_S54_rhomboid_dom"/>
</dbReference>
<comment type="subcellular location">
    <subcellularLocation>
        <location evidence="1">Membrane</location>
        <topology evidence="1">Multi-pass membrane protein</topology>
    </subcellularLocation>
</comment>
<accession>A0ABT2DGN8</accession>
<dbReference type="PANTHER" id="PTHR43731:SF14">
    <property type="entry name" value="PRESENILIN-ASSOCIATED RHOMBOID-LIKE PROTEIN, MITOCHONDRIAL"/>
    <property type="match status" value="1"/>
</dbReference>
<keyword evidence="5 7" id="KW-1133">Transmembrane helix</keyword>
<evidence type="ECO:0000313" key="9">
    <source>
        <dbReference type="EMBL" id="MCS0810004.1"/>
    </source>
</evidence>
<dbReference type="GO" id="GO:0008233">
    <property type="term" value="F:peptidase activity"/>
    <property type="evidence" value="ECO:0007669"/>
    <property type="project" value="UniProtKB-KW"/>
</dbReference>
<feature type="transmembrane region" description="Helical" evidence="7">
    <location>
        <begin position="282"/>
        <end position="299"/>
    </location>
</feature>
<protein>
    <submittedName>
        <fullName evidence="9">Rhomboid family intramembrane serine protease</fullName>
    </submittedName>
</protein>